<accession>A0A6M1RI32</accession>
<evidence type="ECO:0000256" key="1">
    <source>
        <dbReference type="SAM" id="Phobius"/>
    </source>
</evidence>
<organism evidence="2 3">
    <name type="scientific">Limisphaera ngatamarikiensis</name>
    <dbReference type="NCBI Taxonomy" id="1324935"/>
    <lineage>
        <taxon>Bacteria</taxon>
        <taxon>Pseudomonadati</taxon>
        <taxon>Verrucomicrobiota</taxon>
        <taxon>Verrucomicrobiia</taxon>
        <taxon>Limisphaerales</taxon>
        <taxon>Limisphaeraceae</taxon>
        <taxon>Limisphaera</taxon>
    </lineage>
</organism>
<evidence type="ECO:0000313" key="3">
    <source>
        <dbReference type="Proteomes" id="UP000477311"/>
    </source>
</evidence>
<dbReference type="EMBL" id="JAAKYA010000052">
    <property type="protein sequence ID" value="NGO39316.1"/>
    <property type="molecule type" value="Genomic_DNA"/>
</dbReference>
<dbReference type="RefSeq" id="WP_165107264.1">
    <property type="nucleotide sequence ID" value="NZ_JAAKYA010000052.1"/>
</dbReference>
<dbReference type="AlphaFoldDB" id="A0A6M1RI32"/>
<sequence length="133" mass="15335">MRLEYREDPREWRRLTLASLGGPVLLAGFCWWRGWIGWRGWLAVVAAACGVAVLAGVRPEWFRGYYRAIVWSGFQVARALGYAVLTLLFWLLVVPMGLALRWAGHDPLRLRREDGTASYWQKSPPPTDLERMF</sequence>
<name>A0A6M1RI32_9BACT</name>
<keyword evidence="3" id="KW-1185">Reference proteome</keyword>
<evidence type="ECO:0008006" key="4">
    <source>
        <dbReference type="Google" id="ProtNLM"/>
    </source>
</evidence>
<proteinExistence type="predicted"/>
<keyword evidence="1" id="KW-0472">Membrane</keyword>
<reference evidence="2 3" key="1">
    <citation type="submission" date="2020-02" db="EMBL/GenBank/DDBJ databases">
        <title>Draft genome sequence of Limisphaera ngatamarikiensis NGM72.4T, a thermophilic Verrucomicrobia grouped in subdivision 3.</title>
        <authorList>
            <person name="Carere C.R."/>
            <person name="Steen J."/>
            <person name="Hugenholtz P."/>
            <person name="Stott M.B."/>
        </authorList>
    </citation>
    <scope>NUCLEOTIDE SEQUENCE [LARGE SCALE GENOMIC DNA]</scope>
    <source>
        <strain evidence="2 3">NGM72.4</strain>
    </source>
</reference>
<keyword evidence="1" id="KW-1133">Transmembrane helix</keyword>
<gene>
    <name evidence="2" type="ORF">G4L39_07875</name>
</gene>
<feature type="transmembrane region" description="Helical" evidence="1">
    <location>
        <begin position="12"/>
        <end position="34"/>
    </location>
</feature>
<feature type="transmembrane region" description="Helical" evidence="1">
    <location>
        <begin position="40"/>
        <end position="58"/>
    </location>
</feature>
<feature type="transmembrane region" description="Helical" evidence="1">
    <location>
        <begin position="79"/>
        <end position="103"/>
    </location>
</feature>
<keyword evidence="1" id="KW-0812">Transmembrane</keyword>
<evidence type="ECO:0000313" key="2">
    <source>
        <dbReference type="EMBL" id="NGO39316.1"/>
    </source>
</evidence>
<dbReference type="Proteomes" id="UP000477311">
    <property type="component" value="Unassembled WGS sequence"/>
</dbReference>
<comment type="caution">
    <text evidence="2">The sequence shown here is derived from an EMBL/GenBank/DDBJ whole genome shotgun (WGS) entry which is preliminary data.</text>
</comment>
<protein>
    <recommendedName>
        <fullName evidence="4">SxtJ</fullName>
    </recommendedName>
</protein>